<dbReference type="CDD" id="cd06222">
    <property type="entry name" value="RNase_H_like"/>
    <property type="match status" value="1"/>
</dbReference>
<dbReference type="PANTHER" id="PTHR47074:SF11">
    <property type="entry name" value="REVERSE TRANSCRIPTASE-LIKE PROTEIN"/>
    <property type="match status" value="1"/>
</dbReference>
<dbReference type="InterPro" id="IPR012337">
    <property type="entry name" value="RNaseH-like_sf"/>
</dbReference>
<dbReference type="InterPro" id="IPR044730">
    <property type="entry name" value="RNase_H-like_dom_plant"/>
</dbReference>
<dbReference type="InterPro" id="IPR002156">
    <property type="entry name" value="RNaseH_domain"/>
</dbReference>
<accession>A0ABD3EIA9</accession>
<dbReference type="InterPro" id="IPR036397">
    <property type="entry name" value="RNaseH_sf"/>
</dbReference>
<sequence length="193" mass="21287">MKIKLMRPKQANNHWKIMLQSVLTRGPPNPCWKAPPVFFFKCNVDAVFKDGIATSGIVIKNHNGSIMLAASSQHSCLDAISAESLAILEACKVLKAHNLDKVIIESDSLNVISSIIGLDLECNWSARPVLDQIKKVWTGWPHWSFVFVHRSANGASHTLANWCFGCNLSGLIPLNSLPLAVFCDLDFPLVEPL</sequence>
<dbReference type="AlphaFoldDB" id="A0ABD3EIA9"/>
<feature type="domain" description="RNase H type-1" evidence="1">
    <location>
        <begin position="43"/>
        <end position="163"/>
    </location>
</feature>
<name>A0ABD3EIA9_9LAMI</name>
<organism evidence="2 3">
    <name type="scientific">Castilleja foliolosa</name>
    <dbReference type="NCBI Taxonomy" id="1961234"/>
    <lineage>
        <taxon>Eukaryota</taxon>
        <taxon>Viridiplantae</taxon>
        <taxon>Streptophyta</taxon>
        <taxon>Embryophyta</taxon>
        <taxon>Tracheophyta</taxon>
        <taxon>Spermatophyta</taxon>
        <taxon>Magnoliopsida</taxon>
        <taxon>eudicotyledons</taxon>
        <taxon>Gunneridae</taxon>
        <taxon>Pentapetalae</taxon>
        <taxon>asterids</taxon>
        <taxon>lamiids</taxon>
        <taxon>Lamiales</taxon>
        <taxon>Orobanchaceae</taxon>
        <taxon>Pedicularideae</taxon>
        <taxon>Castillejinae</taxon>
        <taxon>Castilleja</taxon>
    </lineage>
</organism>
<evidence type="ECO:0000313" key="3">
    <source>
        <dbReference type="Proteomes" id="UP001632038"/>
    </source>
</evidence>
<comment type="caution">
    <text evidence="2">The sequence shown here is derived from an EMBL/GenBank/DDBJ whole genome shotgun (WGS) entry which is preliminary data.</text>
</comment>
<dbReference type="SUPFAM" id="SSF53098">
    <property type="entry name" value="Ribonuclease H-like"/>
    <property type="match status" value="1"/>
</dbReference>
<dbReference type="Gene3D" id="3.30.420.10">
    <property type="entry name" value="Ribonuclease H-like superfamily/Ribonuclease H"/>
    <property type="match status" value="1"/>
</dbReference>
<dbReference type="Proteomes" id="UP001632038">
    <property type="component" value="Unassembled WGS sequence"/>
</dbReference>
<dbReference type="EMBL" id="JAVIJP010000005">
    <property type="protein sequence ID" value="KAL3652944.1"/>
    <property type="molecule type" value="Genomic_DNA"/>
</dbReference>
<keyword evidence="3" id="KW-1185">Reference proteome</keyword>
<dbReference type="Pfam" id="PF13456">
    <property type="entry name" value="RVT_3"/>
    <property type="match status" value="1"/>
</dbReference>
<protein>
    <recommendedName>
        <fullName evidence="1">RNase H type-1 domain-containing protein</fullName>
    </recommendedName>
</protein>
<dbReference type="InterPro" id="IPR052929">
    <property type="entry name" value="RNase_H-like_EbsB-rel"/>
</dbReference>
<gene>
    <name evidence="2" type="ORF">CASFOL_002625</name>
</gene>
<dbReference type="PANTHER" id="PTHR47074">
    <property type="entry name" value="BNAC02G40300D PROTEIN"/>
    <property type="match status" value="1"/>
</dbReference>
<evidence type="ECO:0000259" key="1">
    <source>
        <dbReference type="Pfam" id="PF13456"/>
    </source>
</evidence>
<reference evidence="3" key="1">
    <citation type="journal article" date="2024" name="IScience">
        <title>Strigolactones Initiate the Formation of Haustorium-like Structures in Castilleja.</title>
        <authorList>
            <person name="Buerger M."/>
            <person name="Peterson D."/>
            <person name="Chory J."/>
        </authorList>
    </citation>
    <scope>NUCLEOTIDE SEQUENCE [LARGE SCALE GENOMIC DNA]</scope>
</reference>
<proteinExistence type="predicted"/>
<evidence type="ECO:0000313" key="2">
    <source>
        <dbReference type="EMBL" id="KAL3652944.1"/>
    </source>
</evidence>